<dbReference type="InterPro" id="IPR021054">
    <property type="entry name" value="Cell_wall_mannoprotein_1"/>
</dbReference>
<protein>
    <recommendedName>
        <fullName evidence="5">Cell wall protein</fullName>
    </recommendedName>
</protein>
<evidence type="ECO:0000313" key="3">
    <source>
        <dbReference type="Proteomes" id="UP000504638"/>
    </source>
</evidence>
<dbReference type="Pfam" id="PF12296">
    <property type="entry name" value="HsbA"/>
    <property type="match status" value="1"/>
</dbReference>
<dbReference type="GeneID" id="54418546"/>
<reference evidence="4" key="3">
    <citation type="submission" date="2025-04" db="UniProtKB">
        <authorList>
            <consortium name="RefSeq"/>
        </authorList>
    </citation>
    <scope>IDENTIFICATION</scope>
    <source>
        <strain evidence="4">CBS 781.70</strain>
    </source>
</reference>
<name>A0A6G1GAQ8_9PEZI</name>
<evidence type="ECO:0000313" key="4">
    <source>
        <dbReference type="RefSeq" id="XP_033536560.1"/>
    </source>
</evidence>
<proteinExistence type="predicted"/>
<sequence>MLAQSIFSAALFASAVVAHPAGILGARDLATITGVLNGIAADLTAVQTAVDAFTGAEAEAEGVQTASEKLIADLTAGAATVAATGEISLTDALGLVPTSNSLNAAANATVTALIGKKPQFDALGQTETVAASLVAQKEGSTALLEAVADKGPESIRNVAAQQGAPLYAALDAGIAAFGGAPEAPAKLRAMF</sequence>
<dbReference type="EMBL" id="ML975152">
    <property type="protein sequence ID" value="KAF1814929.1"/>
    <property type="molecule type" value="Genomic_DNA"/>
</dbReference>
<dbReference type="RefSeq" id="XP_033536560.1">
    <property type="nucleotide sequence ID" value="XM_033677976.1"/>
</dbReference>
<dbReference type="AlphaFoldDB" id="A0A6G1GAQ8"/>
<accession>A0A6G1GAQ8</accession>
<organism evidence="2">
    <name type="scientific">Eremomyces bilateralis CBS 781.70</name>
    <dbReference type="NCBI Taxonomy" id="1392243"/>
    <lineage>
        <taxon>Eukaryota</taxon>
        <taxon>Fungi</taxon>
        <taxon>Dikarya</taxon>
        <taxon>Ascomycota</taxon>
        <taxon>Pezizomycotina</taxon>
        <taxon>Dothideomycetes</taxon>
        <taxon>Dothideomycetes incertae sedis</taxon>
        <taxon>Eremomycetales</taxon>
        <taxon>Eremomycetaceae</taxon>
        <taxon>Eremomyces</taxon>
    </lineage>
</organism>
<feature type="signal peptide" evidence="1">
    <location>
        <begin position="1"/>
        <end position="18"/>
    </location>
</feature>
<evidence type="ECO:0008006" key="5">
    <source>
        <dbReference type="Google" id="ProtNLM"/>
    </source>
</evidence>
<keyword evidence="3" id="KW-1185">Reference proteome</keyword>
<dbReference type="Proteomes" id="UP000504638">
    <property type="component" value="Unplaced"/>
</dbReference>
<evidence type="ECO:0000256" key="1">
    <source>
        <dbReference type="SAM" id="SignalP"/>
    </source>
</evidence>
<evidence type="ECO:0000313" key="2">
    <source>
        <dbReference type="EMBL" id="KAF1814929.1"/>
    </source>
</evidence>
<dbReference type="PANTHER" id="PTHR38123:SF6">
    <property type="entry name" value="CELL WALL SERINE-THREONINE-RICH GALACTOMANNOPROTEIN MP1 (AFU_ORTHOLOGUE AFUA_4G03240)"/>
    <property type="match status" value="1"/>
</dbReference>
<dbReference type="GO" id="GO:0005576">
    <property type="term" value="C:extracellular region"/>
    <property type="evidence" value="ECO:0007669"/>
    <property type="project" value="TreeGrafter"/>
</dbReference>
<reference evidence="2 4" key="1">
    <citation type="submission" date="2020-01" db="EMBL/GenBank/DDBJ databases">
        <authorList>
            <consortium name="DOE Joint Genome Institute"/>
            <person name="Haridas S."/>
            <person name="Albert R."/>
            <person name="Binder M."/>
            <person name="Bloem J."/>
            <person name="Labutti K."/>
            <person name="Salamov A."/>
            <person name="Andreopoulos B."/>
            <person name="Baker S.E."/>
            <person name="Barry K."/>
            <person name="Bills G."/>
            <person name="Bluhm B.H."/>
            <person name="Cannon C."/>
            <person name="Castanera R."/>
            <person name="Culley D.E."/>
            <person name="Daum C."/>
            <person name="Ezra D."/>
            <person name="Gonzalez J.B."/>
            <person name="Henrissat B."/>
            <person name="Kuo A."/>
            <person name="Liang C."/>
            <person name="Lipzen A."/>
            <person name="Lutzoni F."/>
            <person name="Magnuson J."/>
            <person name="Mondo S."/>
            <person name="Nolan M."/>
            <person name="Ohm R."/>
            <person name="Pangilinan J."/>
            <person name="Park H.-J."/>
            <person name="Ramirez L."/>
            <person name="Alfaro M."/>
            <person name="Sun H."/>
            <person name="Tritt A."/>
            <person name="Yoshinaga Y."/>
            <person name="Zwiers L.-H."/>
            <person name="Turgeon B.G."/>
            <person name="Goodwin S.B."/>
            <person name="Spatafora J.W."/>
            <person name="Crous P.W."/>
            <person name="Grigoriev I.V."/>
        </authorList>
    </citation>
    <scope>NUCLEOTIDE SEQUENCE</scope>
    <source>
        <strain evidence="2 4">CBS 781.70</strain>
    </source>
</reference>
<reference evidence="4" key="2">
    <citation type="submission" date="2020-04" db="EMBL/GenBank/DDBJ databases">
        <authorList>
            <consortium name="NCBI Genome Project"/>
        </authorList>
    </citation>
    <scope>NUCLEOTIDE SEQUENCE</scope>
    <source>
        <strain evidence="4">CBS 781.70</strain>
    </source>
</reference>
<dbReference type="PANTHER" id="PTHR38123">
    <property type="entry name" value="CELL WALL SERINE-THREONINE-RICH GALACTOMANNOPROTEIN MP1 (AFU_ORTHOLOGUE AFUA_4G03240)"/>
    <property type="match status" value="1"/>
</dbReference>
<keyword evidence="1" id="KW-0732">Signal</keyword>
<dbReference type="Gene3D" id="1.20.1280.140">
    <property type="match status" value="1"/>
</dbReference>
<dbReference type="OrthoDB" id="2422134at2759"/>
<gene>
    <name evidence="2 4" type="ORF">P152DRAFT_447215</name>
</gene>
<feature type="chain" id="PRO_5044631959" description="Cell wall protein" evidence="1">
    <location>
        <begin position="19"/>
        <end position="191"/>
    </location>
</feature>